<dbReference type="PROSITE" id="PS50850">
    <property type="entry name" value="MFS"/>
    <property type="match status" value="1"/>
</dbReference>
<feature type="transmembrane region" description="Helical" evidence="4">
    <location>
        <begin position="201"/>
        <end position="222"/>
    </location>
</feature>
<dbReference type="SUPFAM" id="SSF103473">
    <property type="entry name" value="MFS general substrate transporter"/>
    <property type="match status" value="1"/>
</dbReference>
<dbReference type="InterPro" id="IPR020846">
    <property type="entry name" value="MFS_dom"/>
</dbReference>
<dbReference type="Gene3D" id="1.20.1250.20">
    <property type="entry name" value="MFS general substrate transporter like domains"/>
    <property type="match status" value="2"/>
</dbReference>
<evidence type="ECO:0000256" key="3">
    <source>
        <dbReference type="ARBA" id="ARBA00023136"/>
    </source>
</evidence>
<feature type="transmembrane region" description="Helical" evidence="4">
    <location>
        <begin position="294"/>
        <end position="316"/>
    </location>
</feature>
<keyword evidence="7" id="KW-1185">Reference proteome</keyword>
<feature type="transmembrane region" description="Helical" evidence="4">
    <location>
        <begin position="264"/>
        <end position="288"/>
    </location>
</feature>
<dbReference type="InterPro" id="IPR047200">
    <property type="entry name" value="MFS_YcaD-like"/>
</dbReference>
<reference evidence="7" key="1">
    <citation type="journal article" date="2019" name="Int. J. Syst. Evol. Microbiol.">
        <title>The Global Catalogue of Microorganisms (GCM) 10K type strain sequencing project: providing services to taxonomists for standard genome sequencing and annotation.</title>
        <authorList>
            <consortium name="The Broad Institute Genomics Platform"/>
            <consortium name="The Broad Institute Genome Sequencing Center for Infectious Disease"/>
            <person name="Wu L."/>
            <person name="Ma J."/>
        </authorList>
    </citation>
    <scope>NUCLEOTIDE SEQUENCE [LARGE SCALE GENOMIC DNA]</scope>
    <source>
        <strain evidence="7">CGMCC 1.12664</strain>
    </source>
</reference>
<feature type="transmembrane region" description="Helical" evidence="4">
    <location>
        <begin position="72"/>
        <end position="91"/>
    </location>
</feature>
<gene>
    <name evidence="6" type="ORF">GCM10011360_17260</name>
</gene>
<evidence type="ECO:0000256" key="4">
    <source>
        <dbReference type="SAM" id="Phobius"/>
    </source>
</evidence>
<protein>
    <submittedName>
        <fullName evidence="6">MFS transporter</fullName>
    </submittedName>
</protein>
<dbReference type="GO" id="GO:0005886">
    <property type="term" value="C:plasma membrane"/>
    <property type="evidence" value="ECO:0007669"/>
    <property type="project" value="TreeGrafter"/>
</dbReference>
<proteinExistence type="predicted"/>
<feature type="domain" description="Major facilitator superfamily (MFS) profile" evidence="5">
    <location>
        <begin position="198"/>
        <end position="403"/>
    </location>
</feature>
<evidence type="ECO:0000256" key="1">
    <source>
        <dbReference type="ARBA" id="ARBA00022692"/>
    </source>
</evidence>
<evidence type="ECO:0000313" key="7">
    <source>
        <dbReference type="Proteomes" id="UP000612855"/>
    </source>
</evidence>
<dbReference type="CDD" id="cd17477">
    <property type="entry name" value="MFS_YcaD_like"/>
    <property type="match status" value="1"/>
</dbReference>
<feature type="transmembrane region" description="Helical" evidence="4">
    <location>
        <begin position="234"/>
        <end position="252"/>
    </location>
</feature>
<evidence type="ECO:0000313" key="6">
    <source>
        <dbReference type="EMBL" id="GGE29740.1"/>
    </source>
</evidence>
<evidence type="ECO:0000256" key="2">
    <source>
        <dbReference type="ARBA" id="ARBA00022989"/>
    </source>
</evidence>
<dbReference type="InterPro" id="IPR011701">
    <property type="entry name" value="MFS"/>
</dbReference>
<dbReference type="GO" id="GO:0022857">
    <property type="term" value="F:transmembrane transporter activity"/>
    <property type="evidence" value="ECO:0007669"/>
    <property type="project" value="InterPro"/>
</dbReference>
<keyword evidence="3 4" id="KW-0472">Membrane</keyword>
<comment type="caution">
    <text evidence="6">The sequence shown here is derived from an EMBL/GenBank/DDBJ whole genome shotgun (WGS) entry which is preliminary data.</text>
</comment>
<feature type="transmembrane region" description="Helical" evidence="4">
    <location>
        <begin position="97"/>
        <end position="120"/>
    </location>
</feature>
<dbReference type="PANTHER" id="PTHR23521:SF3">
    <property type="entry name" value="MFS TRANSPORTER"/>
    <property type="match status" value="1"/>
</dbReference>
<feature type="transmembrane region" description="Helical" evidence="4">
    <location>
        <begin position="328"/>
        <end position="348"/>
    </location>
</feature>
<keyword evidence="2 4" id="KW-1133">Transmembrane helix</keyword>
<dbReference type="EMBL" id="BMFJ01000001">
    <property type="protein sequence ID" value="GGE29740.1"/>
    <property type="molecule type" value="Genomic_DNA"/>
</dbReference>
<keyword evidence="1 4" id="KW-0812">Transmembrane</keyword>
<feature type="transmembrane region" description="Helical" evidence="4">
    <location>
        <begin position="158"/>
        <end position="180"/>
    </location>
</feature>
<dbReference type="AlphaFoldDB" id="A0A917A5U8"/>
<name>A0A917A5U8_9RHOB</name>
<accession>A0A917A5U8</accession>
<organism evidence="6 7">
    <name type="scientific">Primorskyibacter flagellatus</name>
    <dbReference type="NCBI Taxonomy" id="1387277"/>
    <lineage>
        <taxon>Bacteria</taxon>
        <taxon>Pseudomonadati</taxon>
        <taxon>Pseudomonadota</taxon>
        <taxon>Alphaproteobacteria</taxon>
        <taxon>Rhodobacterales</taxon>
        <taxon>Roseobacteraceae</taxon>
        <taxon>Primorskyibacter</taxon>
    </lineage>
</organism>
<dbReference type="Pfam" id="PF07690">
    <property type="entry name" value="MFS_1"/>
    <property type="match status" value="1"/>
</dbReference>
<feature type="transmembrane region" description="Helical" evidence="4">
    <location>
        <begin position="38"/>
        <end position="60"/>
    </location>
</feature>
<dbReference type="InterPro" id="IPR036259">
    <property type="entry name" value="MFS_trans_sf"/>
</dbReference>
<feature type="transmembrane region" description="Helical" evidence="4">
    <location>
        <begin position="354"/>
        <end position="372"/>
    </location>
</feature>
<sequence>MQLLFSLAPLFLSVVLLQLSSGGLGPLDALSGLAEGFSSQQIGLLGSAHFLGFFLGCWWAPRLMGAVGHARAFAAFVVFGVIGLLAHMLWVEPYFWALLRILSGLCIAGSYTVIEGWLMVRITKETRGRLTGMYRMADMGAALVSQLLIGFLTPASYASYNLLALVCCAAILPLTLSTAVQPAMPETPRLRPIIAWKSSPLAAVAVIVSALSAATFRMIGPLYGQAVGLDARQIAWFLALFVLGGALAQIPVGWLADRYDRRKVLLVVSLATIASCAASAAIGGMSAASAQINAFFFGIATYPVYSIAAAHAHDFVTDDERAELSAALLFYYAIGAIFAPYVAAWLVTAFGPPAIFGMVAAGHIFLLAFSVGRMRVGRKPRERTAYVYAPRTSFVIGRLLRRN</sequence>
<dbReference type="RefSeq" id="WP_188477244.1">
    <property type="nucleotide sequence ID" value="NZ_BMFJ01000001.1"/>
</dbReference>
<feature type="transmembrane region" description="Helical" evidence="4">
    <location>
        <begin position="132"/>
        <end position="152"/>
    </location>
</feature>
<dbReference type="PANTHER" id="PTHR23521">
    <property type="entry name" value="TRANSPORTER MFS SUPERFAMILY"/>
    <property type="match status" value="1"/>
</dbReference>
<dbReference type="Proteomes" id="UP000612855">
    <property type="component" value="Unassembled WGS sequence"/>
</dbReference>
<evidence type="ECO:0000259" key="5">
    <source>
        <dbReference type="PROSITE" id="PS50850"/>
    </source>
</evidence>